<dbReference type="Proteomes" id="UP001500194">
    <property type="component" value="Unassembled WGS sequence"/>
</dbReference>
<accession>A0AAV3SXS8</accession>
<organism evidence="1 2">
    <name type="scientific">Salarchaeum japonicum</name>
    <dbReference type="NCBI Taxonomy" id="555573"/>
    <lineage>
        <taxon>Archaea</taxon>
        <taxon>Methanobacteriati</taxon>
        <taxon>Methanobacteriota</taxon>
        <taxon>Stenosarchaea group</taxon>
        <taxon>Halobacteria</taxon>
        <taxon>Halobacteriales</taxon>
        <taxon>Halobacteriaceae</taxon>
    </lineage>
</organism>
<dbReference type="InterPro" id="IPR058821">
    <property type="entry name" value="Double_WHD-containing_halo"/>
</dbReference>
<dbReference type="EMBL" id="BAAADU010000002">
    <property type="protein sequence ID" value="GAA0645497.1"/>
    <property type="molecule type" value="Genomic_DNA"/>
</dbReference>
<sequence length="164" mass="18365">MRRKPVPPASDSLDGLWAVHAAVPDDPRTESDCCARVVARTGVEERGDASDWLTFLRALALARETSEGFERVDDHPDTGALAARFRERVYGAREVLDLLCETPRSADAVFATFDAVPRWERETDGWEAEWRERVHRLLEWAVLLGLAEKTTGGYRVTATSDPAR</sequence>
<reference evidence="1 2" key="1">
    <citation type="journal article" date="2019" name="Int. J. Syst. Evol. Microbiol.">
        <title>The Global Catalogue of Microorganisms (GCM) 10K type strain sequencing project: providing services to taxonomists for standard genome sequencing and annotation.</title>
        <authorList>
            <consortium name="The Broad Institute Genomics Platform"/>
            <consortium name="The Broad Institute Genome Sequencing Center for Infectious Disease"/>
            <person name="Wu L."/>
            <person name="Ma J."/>
        </authorList>
    </citation>
    <scope>NUCLEOTIDE SEQUENCE [LARGE SCALE GENOMIC DNA]</scope>
    <source>
        <strain evidence="1 2">JCM 16327</strain>
    </source>
</reference>
<keyword evidence="2" id="KW-1185">Reference proteome</keyword>
<comment type="caution">
    <text evidence="1">The sequence shown here is derived from an EMBL/GenBank/DDBJ whole genome shotgun (WGS) entry which is preliminary data.</text>
</comment>
<proteinExistence type="predicted"/>
<evidence type="ECO:0000313" key="2">
    <source>
        <dbReference type="Proteomes" id="UP001500194"/>
    </source>
</evidence>
<dbReference type="Pfam" id="PF25947">
    <property type="entry name" value="WHD_halo_double"/>
    <property type="match status" value="1"/>
</dbReference>
<evidence type="ECO:0000313" key="1">
    <source>
        <dbReference type="EMBL" id="GAA0645497.1"/>
    </source>
</evidence>
<dbReference type="GeneID" id="68572428"/>
<gene>
    <name evidence="1" type="ORF">GCM10009019_04560</name>
</gene>
<dbReference type="AlphaFoldDB" id="A0AAV3SXS8"/>
<dbReference type="RefSeq" id="WP_227261831.1">
    <property type="nucleotide sequence ID" value="NZ_BAAADU010000002.1"/>
</dbReference>
<protein>
    <submittedName>
        <fullName evidence="1">Uncharacterized protein</fullName>
    </submittedName>
</protein>
<name>A0AAV3SXS8_9EURY</name>